<dbReference type="InterPro" id="IPR000719">
    <property type="entry name" value="Prot_kinase_dom"/>
</dbReference>
<dbReference type="AlphaFoldDB" id="A0A1E5VFS6"/>
<dbReference type="PROSITE" id="PS50011">
    <property type="entry name" value="PROTEIN_KINASE_DOM"/>
    <property type="match status" value="1"/>
</dbReference>
<name>A0A1E5VFS6_9POAL</name>
<organism evidence="3 4">
    <name type="scientific">Dichanthelium oligosanthes</name>
    <dbReference type="NCBI Taxonomy" id="888268"/>
    <lineage>
        <taxon>Eukaryota</taxon>
        <taxon>Viridiplantae</taxon>
        <taxon>Streptophyta</taxon>
        <taxon>Embryophyta</taxon>
        <taxon>Tracheophyta</taxon>
        <taxon>Spermatophyta</taxon>
        <taxon>Magnoliopsida</taxon>
        <taxon>Liliopsida</taxon>
        <taxon>Poales</taxon>
        <taxon>Poaceae</taxon>
        <taxon>PACMAD clade</taxon>
        <taxon>Panicoideae</taxon>
        <taxon>Panicodae</taxon>
        <taxon>Paniceae</taxon>
        <taxon>Dichantheliinae</taxon>
        <taxon>Dichanthelium</taxon>
    </lineage>
</organism>
<keyword evidence="1" id="KW-0067">ATP-binding</keyword>
<evidence type="ECO:0000313" key="3">
    <source>
        <dbReference type="EMBL" id="OEL23925.1"/>
    </source>
</evidence>
<feature type="domain" description="Protein kinase" evidence="2">
    <location>
        <begin position="30"/>
        <end position="124"/>
    </location>
</feature>
<sequence>MAATPVADEARPADSSTKRARYEFENIYDYEMIEEIGQGTYGVVTKARDHRTRETVAVKWIRGGEGDDGEPNLPAVVREAGCLTACRGHPGIVQIKNVATDEETGDLYIVMHRHGARLYTSRCV</sequence>
<accession>A0A1E5VFS6</accession>
<proteinExistence type="predicted"/>
<dbReference type="OrthoDB" id="688987at2759"/>
<dbReference type="STRING" id="888268.A0A1E5VFS6"/>
<dbReference type="Pfam" id="PF00069">
    <property type="entry name" value="Pkinase"/>
    <property type="match status" value="1"/>
</dbReference>
<evidence type="ECO:0000256" key="1">
    <source>
        <dbReference type="PROSITE-ProRule" id="PRU10141"/>
    </source>
</evidence>
<dbReference type="Gene3D" id="3.30.200.20">
    <property type="entry name" value="Phosphorylase Kinase, domain 1"/>
    <property type="match status" value="1"/>
</dbReference>
<evidence type="ECO:0000259" key="2">
    <source>
        <dbReference type="PROSITE" id="PS50011"/>
    </source>
</evidence>
<dbReference type="GO" id="GO:0005524">
    <property type="term" value="F:ATP binding"/>
    <property type="evidence" value="ECO:0007669"/>
    <property type="project" value="UniProtKB-UniRule"/>
</dbReference>
<protein>
    <recommendedName>
        <fullName evidence="2">Protein kinase domain-containing protein</fullName>
    </recommendedName>
</protein>
<evidence type="ECO:0000313" key="4">
    <source>
        <dbReference type="Proteomes" id="UP000095767"/>
    </source>
</evidence>
<dbReference type="GO" id="GO:0004672">
    <property type="term" value="F:protein kinase activity"/>
    <property type="evidence" value="ECO:0007669"/>
    <property type="project" value="InterPro"/>
</dbReference>
<dbReference type="InterPro" id="IPR011009">
    <property type="entry name" value="Kinase-like_dom_sf"/>
</dbReference>
<dbReference type="Proteomes" id="UP000095767">
    <property type="component" value="Unassembled WGS sequence"/>
</dbReference>
<feature type="binding site" evidence="1">
    <location>
        <position position="59"/>
    </location>
    <ligand>
        <name>ATP</name>
        <dbReference type="ChEBI" id="CHEBI:30616"/>
    </ligand>
</feature>
<keyword evidence="4" id="KW-1185">Reference proteome</keyword>
<keyword evidence="1" id="KW-0547">Nucleotide-binding</keyword>
<reference evidence="3 4" key="1">
    <citation type="submission" date="2016-09" db="EMBL/GenBank/DDBJ databases">
        <title>The draft genome of Dichanthelium oligosanthes: A C3 panicoid grass species.</title>
        <authorList>
            <person name="Studer A.J."/>
            <person name="Schnable J.C."/>
            <person name="Brutnell T.P."/>
        </authorList>
    </citation>
    <scope>NUCLEOTIDE SEQUENCE [LARGE SCALE GENOMIC DNA]</scope>
    <source>
        <strain evidence="4">cv. Kellogg 1175</strain>
        <tissue evidence="3">Leaf</tissue>
    </source>
</reference>
<dbReference type="EMBL" id="LWDX02041158">
    <property type="protein sequence ID" value="OEL23925.1"/>
    <property type="molecule type" value="Genomic_DNA"/>
</dbReference>
<comment type="caution">
    <text evidence="3">The sequence shown here is derived from an EMBL/GenBank/DDBJ whole genome shotgun (WGS) entry which is preliminary data.</text>
</comment>
<dbReference type="InterPro" id="IPR017441">
    <property type="entry name" value="Protein_kinase_ATP_BS"/>
</dbReference>
<gene>
    <name evidence="3" type="ORF">BAE44_0015057</name>
</gene>
<dbReference type="SUPFAM" id="SSF56112">
    <property type="entry name" value="Protein kinase-like (PK-like)"/>
    <property type="match status" value="1"/>
</dbReference>
<dbReference type="PROSITE" id="PS00107">
    <property type="entry name" value="PROTEIN_KINASE_ATP"/>
    <property type="match status" value="1"/>
</dbReference>